<dbReference type="InterPro" id="IPR016162">
    <property type="entry name" value="Ald_DH_N"/>
</dbReference>
<dbReference type="PANTHER" id="PTHR11699">
    <property type="entry name" value="ALDEHYDE DEHYDROGENASE-RELATED"/>
    <property type="match status" value="1"/>
</dbReference>
<sequence>IVEYKNIKIGTEDCPRYLGAMSVIFDLDRYAIHSKLWIDGQWTSSKAQVVEELVSAVNDQTITRELHWADASDVDAAVQSATDGFQVWQALGKVKACVPSFEAVANRIQQQRRAALLKYGQLIHEHADQIIWLEAVLTGKARSFSSYEVEACVDIFTYFSGLIDHERGLLVSQEASDDSIKYTCREPYGVCAVILPFNAPLICYCMKVAPALAAGNAVVVKSSEWNPLSTLFVASLADKAGIPSGVVNCVTGGPSCGSALASHMKIRKISFTGSVSTGKLIQVMAAQSNLKSVTLGLGGKSPTIVFEDADVVKAGQHCCQFLMMNGQGCMLSTRVYIHESLFDQVLAIIKATVQAYEQNIGSDPLNEGTWSSPLFHAAQKDSVLNFIQRGKSEATLLPGGGEVVGSQGHYIRPAVFIDPKPDASILREEVFGPVLVVSRFASEVDVVGRANDSEYALGAFVWTRDVGRALRVSRGLQAGVVGVNGIVHMPWETNMPACGWKQSGSGIENGLAALQDWSQTKSVKIQA</sequence>
<feature type="domain" description="Aldehyde dehydrogenase" evidence="5">
    <location>
        <begin position="42"/>
        <end position="523"/>
    </location>
</feature>
<evidence type="ECO:0000313" key="6">
    <source>
        <dbReference type="EMBL" id="KAF7191972.1"/>
    </source>
</evidence>
<protein>
    <recommendedName>
        <fullName evidence="3">aldehyde dehydrogenase (NAD(+))</fullName>
        <ecNumber evidence="3">1.2.1.3</ecNumber>
    </recommendedName>
</protein>
<dbReference type="EC" id="1.2.1.3" evidence="3"/>
<evidence type="ECO:0000256" key="3">
    <source>
        <dbReference type="ARBA" id="ARBA00024226"/>
    </source>
</evidence>
<comment type="caution">
    <text evidence="6">The sequence shown here is derived from an EMBL/GenBank/DDBJ whole genome shotgun (WGS) entry which is preliminary data.</text>
</comment>
<dbReference type="EMBL" id="JABCIY010000151">
    <property type="protein sequence ID" value="KAF7191972.1"/>
    <property type="molecule type" value="Genomic_DNA"/>
</dbReference>
<organism evidence="6 7">
    <name type="scientific">Pseudocercospora fuligena</name>
    <dbReference type="NCBI Taxonomy" id="685502"/>
    <lineage>
        <taxon>Eukaryota</taxon>
        <taxon>Fungi</taxon>
        <taxon>Dikarya</taxon>
        <taxon>Ascomycota</taxon>
        <taxon>Pezizomycotina</taxon>
        <taxon>Dothideomycetes</taxon>
        <taxon>Dothideomycetidae</taxon>
        <taxon>Mycosphaerellales</taxon>
        <taxon>Mycosphaerellaceae</taxon>
        <taxon>Pseudocercospora</taxon>
    </lineage>
</organism>
<dbReference type="Proteomes" id="UP000660729">
    <property type="component" value="Unassembled WGS sequence"/>
</dbReference>
<dbReference type="Gene3D" id="3.40.605.10">
    <property type="entry name" value="Aldehyde Dehydrogenase, Chain A, domain 1"/>
    <property type="match status" value="1"/>
</dbReference>
<evidence type="ECO:0000313" key="7">
    <source>
        <dbReference type="Proteomes" id="UP000660729"/>
    </source>
</evidence>
<reference evidence="6" key="1">
    <citation type="submission" date="2020-04" db="EMBL/GenBank/DDBJ databases">
        <title>Draft genome resource of the tomato pathogen Pseudocercospora fuligena.</title>
        <authorList>
            <person name="Zaccaron A."/>
        </authorList>
    </citation>
    <scope>NUCLEOTIDE SEQUENCE</scope>
    <source>
        <strain evidence="6">PF001</strain>
    </source>
</reference>
<evidence type="ECO:0000259" key="5">
    <source>
        <dbReference type="Pfam" id="PF00171"/>
    </source>
</evidence>
<keyword evidence="7" id="KW-1185">Reference proteome</keyword>
<dbReference type="InterPro" id="IPR016161">
    <property type="entry name" value="Ald_DH/histidinol_DH"/>
</dbReference>
<feature type="non-terminal residue" evidence="6">
    <location>
        <position position="1"/>
    </location>
</feature>
<evidence type="ECO:0000256" key="4">
    <source>
        <dbReference type="ARBA" id="ARBA00049194"/>
    </source>
</evidence>
<evidence type="ECO:0000256" key="2">
    <source>
        <dbReference type="ARBA" id="ARBA00023002"/>
    </source>
</evidence>
<proteinExistence type="inferred from homology"/>
<keyword evidence="2" id="KW-0560">Oxidoreductase</keyword>
<dbReference type="AlphaFoldDB" id="A0A8H6RJG9"/>
<dbReference type="OrthoDB" id="310895at2759"/>
<dbReference type="GO" id="GO:0004029">
    <property type="term" value="F:aldehyde dehydrogenase (NAD+) activity"/>
    <property type="evidence" value="ECO:0007669"/>
    <property type="project" value="UniProtKB-EC"/>
</dbReference>
<gene>
    <name evidence="6" type="ORF">HII31_06617</name>
</gene>
<accession>A0A8H6RJG9</accession>
<dbReference type="InterPro" id="IPR016163">
    <property type="entry name" value="Ald_DH_C"/>
</dbReference>
<dbReference type="Gene3D" id="3.40.309.10">
    <property type="entry name" value="Aldehyde Dehydrogenase, Chain A, domain 2"/>
    <property type="match status" value="1"/>
</dbReference>
<dbReference type="FunFam" id="3.40.605.10:FF:000007">
    <property type="entry name" value="NAD/NADP-dependent betaine aldehyde dehydrogenase"/>
    <property type="match status" value="1"/>
</dbReference>
<comment type="catalytic activity">
    <reaction evidence="4">
        <text>an aldehyde + NAD(+) + H2O = a carboxylate + NADH + 2 H(+)</text>
        <dbReference type="Rhea" id="RHEA:16185"/>
        <dbReference type="ChEBI" id="CHEBI:15377"/>
        <dbReference type="ChEBI" id="CHEBI:15378"/>
        <dbReference type="ChEBI" id="CHEBI:17478"/>
        <dbReference type="ChEBI" id="CHEBI:29067"/>
        <dbReference type="ChEBI" id="CHEBI:57540"/>
        <dbReference type="ChEBI" id="CHEBI:57945"/>
        <dbReference type="EC" id="1.2.1.3"/>
    </reaction>
</comment>
<dbReference type="SUPFAM" id="SSF53720">
    <property type="entry name" value="ALDH-like"/>
    <property type="match status" value="1"/>
</dbReference>
<comment type="similarity">
    <text evidence="1">Belongs to the aldehyde dehydrogenase family.</text>
</comment>
<name>A0A8H6RJG9_9PEZI</name>
<dbReference type="InterPro" id="IPR015590">
    <property type="entry name" value="Aldehyde_DH_dom"/>
</dbReference>
<evidence type="ECO:0000256" key="1">
    <source>
        <dbReference type="ARBA" id="ARBA00009986"/>
    </source>
</evidence>
<dbReference type="Pfam" id="PF00171">
    <property type="entry name" value="Aldedh"/>
    <property type="match status" value="1"/>
</dbReference>